<comment type="subcellular location">
    <subcellularLocation>
        <location evidence="1">Cell membrane</location>
    </subcellularLocation>
</comment>
<dbReference type="STRING" id="754502.BJG93_11870"/>
<feature type="transmembrane region" description="Helical" evidence="8">
    <location>
        <begin position="32"/>
        <end position="51"/>
    </location>
</feature>
<feature type="transmembrane region" description="Helical" evidence="8">
    <location>
        <begin position="160"/>
        <end position="180"/>
    </location>
</feature>
<evidence type="ECO:0000256" key="8">
    <source>
        <dbReference type="SAM" id="Phobius"/>
    </source>
</evidence>
<dbReference type="AlphaFoldDB" id="A0A1I9YI86"/>
<dbReference type="GO" id="GO:0000166">
    <property type="term" value="F:nucleotide binding"/>
    <property type="evidence" value="ECO:0007669"/>
    <property type="project" value="UniProtKB-KW"/>
</dbReference>
<sequence length="185" mass="20349">MASPRERDDQQKLLFEITKRFDSYINSSNSKIAIILSYCMAYIDGLGFRLVDVSDKRIHDVAWWVLLLVSLLSVVVTLWSARYAYLVLHPQIPSCRAGHEVPSAIFFGDVAQHLGGRDGYAASLRAMGDEDIVRDLAGQAHTLAGIASRKVRAPGQIHNLLRPGAVPLFGVILAVLLTALQKLPT</sequence>
<evidence type="ECO:0000313" key="10">
    <source>
        <dbReference type="EMBL" id="APA86019.1"/>
    </source>
</evidence>
<evidence type="ECO:0000256" key="6">
    <source>
        <dbReference type="ARBA" id="ARBA00023118"/>
    </source>
</evidence>
<keyword evidence="3 8" id="KW-0812">Transmembrane</keyword>
<keyword evidence="7 8" id="KW-0472">Membrane</keyword>
<keyword evidence="2" id="KW-1003">Cell membrane</keyword>
<evidence type="ECO:0000259" key="9">
    <source>
        <dbReference type="Pfam" id="PF18967"/>
    </source>
</evidence>
<keyword evidence="6" id="KW-0051">Antiviral defense</keyword>
<protein>
    <recommendedName>
        <fullName evidence="9">Pycsar effector protein domain-containing protein</fullName>
    </recommendedName>
</protein>
<evidence type="ECO:0000256" key="4">
    <source>
        <dbReference type="ARBA" id="ARBA00022741"/>
    </source>
</evidence>
<dbReference type="OrthoDB" id="9131388at2"/>
<keyword evidence="11" id="KW-1185">Reference proteome</keyword>
<evidence type="ECO:0000256" key="1">
    <source>
        <dbReference type="ARBA" id="ARBA00004236"/>
    </source>
</evidence>
<dbReference type="EMBL" id="CP017561">
    <property type="protein sequence ID" value="APA86019.1"/>
    <property type="molecule type" value="Genomic_DNA"/>
</dbReference>
<reference evidence="10" key="2">
    <citation type="submission" date="2021-06" db="EMBL/GenBank/DDBJ databases">
        <authorList>
            <person name="Rogers T.H."/>
            <person name="Ramsay J.P."/>
            <person name="Wang P."/>
            <person name="Terpolilli J."/>
        </authorList>
    </citation>
    <scope>NUCLEOTIDE SEQUENCE</scope>
    <source>
        <strain evidence="10">WSM5005</strain>
    </source>
</reference>
<dbReference type="RefSeq" id="WP_034479790.1">
    <property type="nucleotide sequence ID" value="NZ_CP017561.2"/>
</dbReference>
<accession>A0A1I9YI86</accession>
<reference evidence="10" key="1">
    <citation type="submission" date="2016-09" db="EMBL/GenBank/DDBJ databases">
        <title>The Complete Genome of Burkholderia sprentiae wsm5005.</title>
        <authorList>
            <person name="De Meyer S."/>
            <person name="Wang P."/>
            <person name="Terpolilli J."/>
        </authorList>
    </citation>
    <scope>NUCLEOTIDE SEQUENCE [LARGE SCALE GENOMIC DNA]</scope>
    <source>
        <strain evidence="10">WSM5005</strain>
    </source>
</reference>
<dbReference type="KEGG" id="pspw:BJG93_11870"/>
<dbReference type="InterPro" id="IPR043760">
    <property type="entry name" value="PycTM_dom"/>
</dbReference>
<dbReference type="GO" id="GO:0051607">
    <property type="term" value="P:defense response to virus"/>
    <property type="evidence" value="ECO:0007669"/>
    <property type="project" value="UniProtKB-KW"/>
</dbReference>
<keyword evidence="5 8" id="KW-1133">Transmembrane helix</keyword>
<evidence type="ECO:0000256" key="5">
    <source>
        <dbReference type="ARBA" id="ARBA00022989"/>
    </source>
</evidence>
<dbReference type="GO" id="GO:0005886">
    <property type="term" value="C:plasma membrane"/>
    <property type="evidence" value="ECO:0007669"/>
    <property type="project" value="UniProtKB-SubCell"/>
</dbReference>
<feature type="transmembrane region" description="Helical" evidence="8">
    <location>
        <begin position="63"/>
        <end position="81"/>
    </location>
</feature>
<dbReference type="Proteomes" id="UP000179860">
    <property type="component" value="Chromosome 1"/>
</dbReference>
<name>A0A1I9YI86_9BURK</name>
<proteinExistence type="predicted"/>
<evidence type="ECO:0000256" key="7">
    <source>
        <dbReference type="ARBA" id="ARBA00023136"/>
    </source>
</evidence>
<evidence type="ECO:0000313" key="11">
    <source>
        <dbReference type="Proteomes" id="UP000179860"/>
    </source>
</evidence>
<gene>
    <name evidence="10" type="ORF">BJG93_11870</name>
</gene>
<organism evidence="10 11">
    <name type="scientific">Paraburkholderia sprentiae WSM5005</name>
    <dbReference type="NCBI Taxonomy" id="754502"/>
    <lineage>
        <taxon>Bacteria</taxon>
        <taxon>Pseudomonadati</taxon>
        <taxon>Pseudomonadota</taxon>
        <taxon>Betaproteobacteria</taxon>
        <taxon>Burkholderiales</taxon>
        <taxon>Burkholderiaceae</taxon>
        <taxon>Paraburkholderia</taxon>
    </lineage>
</organism>
<keyword evidence="4" id="KW-0547">Nucleotide-binding</keyword>
<dbReference type="Pfam" id="PF18967">
    <property type="entry name" value="PycTM"/>
    <property type="match status" value="1"/>
</dbReference>
<feature type="domain" description="Pycsar effector protein" evidence="9">
    <location>
        <begin position="14"/>
        <end position="169"/>
    </location>
</feature>
<evidence type="ECO:0000256" key="2">
    <source>
        <dbReference type="ARBA" id="ARBA00022475"/>
    </source>
</evidence>
<evidence type="ECO:0000256" key="3">
    <source>
        <dbReference type="ARBA" id="ARBA00022692"/>
    </source>
</evidence>